<dbReference type="HOGENOM" id="CLU_2313777_0_0_2"/>
<evidence type="ECO:0000256" key="1">
    <source>
        <dbReference type="SAM" id="Phobius"/>
    </source>
</evidence>
<name>Q12Z83_METBU</name>
<dbReference type="AlphaFoldDB" id="Q12Z83"/>
<dbReference type="STRING" id="259564.Mbur_0233"/>
<organism evidence="2 3">
    <name type="scientific">Methanococcoides burtonii (strain DSM 6242 / NBRC 107633 / OCM 468 / ACE-M)</name>
    <dbReference type="NCBI Taxonomy" id="259564"/>
    <lineage>
        <taxon>Archaea</taxon>
        <taxon>Methanobacteriati</taxon>
        <taxon>Methanobacteriota</taxon>
        <taxon>Stenosarchaea group</taxon>
        <taxon>Methanomicrobia</taxon>
        <taxon>Methanosarcinales</taxon>
        <taxon>Methanosarcinaceae</taxon>
        <taxon>Methanococcoides</taxon>
    </lineage>
</organism>
<keyword evidence="3" id="KW-1185">Reference proteome</keyword>
<keyword evidence="1" id="KW-1133">Transmembrane helix</keyword>
<sequence>MLTCISAIVYLVGFSLLLVFTFFLLMQTQNLKVLQEYTIAFIAIYLIALPFYIYLPVTVTGYTLPTVTPLLYNLSPIISQGVRIVDPFLDNCFPSLHAA</sequence>
<keyword evidence="1" id="KW-0472">Membrane</keyword>
<evidence type="ECO:0000313" key="2">
    <source>
        <dbReference type="EMBL" id="ABE51243.1"/>
    </source>
</evidence>
<evidence type="ECO:0000313" key="3">
    <source>
        <dbReference type="Proteomes" id="UP000001979"/>
    </source>
</evidence>
<dbReference type="Proteomes" id="UP000001979">
    <property type="component" value="Chromosome"/>
</dbReference>
<feature type="transmembrane region" description="Helical" evidence="1">
    <location>
        <begin position="37"/>
        <end position="55"/>
    </location>
</feature>
<dbReference type="EMBL" id="CP000300">
    <property type="protein sequence ID" value="ABE51243.1"/>
    <property type="molecule type" value="Genomic_DNA"/>
</dbReference>
<keyword evidence="1" id="KW-0812">Transmembrane</keyword>
<dbReference type="KEGG" id="mbu:Mbur_0233"/>
<feature type="transmembrane region" description="Helical" evidence="1">
    <location>
        <begin position="6"/>
        <end position="25"/>
    </location>
</feature>
<proteinExistence type="predicted"/>
<gene>
    <name evidence="2" type="ordered locus">Mbur_0233</name>
</gene>
<reference evidence="3" key="1">
    <citation type="journal article" date="2009" name="ISME J.">
        <title>The genome sequence of the psychrophilic archaeon, Methanococcoides burtonii: the role of genome evolution in cold adaptation.</title>
        <authorList>
            <person name="Allen M.A."/>
            <person name="Lauro F.M."/>
            <person name="Williams T.J."/>
            <person name="Burg D."/>
            <person name="Siddiqui K.S."/>
            <person name="De Francisci D."/>
            <person name="Chong K.W."/>
            <person name="Pilak O."/>
            <person name="Chew H.H."/>
            <person name="De Maere M.Z."/>
            <person name="Ting L."/>
            <person name="Katrib M."/>
            <person name="Ng C."/>
            <person name="Sowers K.R."/>
            <person name="Galperin M.Y."/>
            <person name="Anderson I.J."/>
            <person name="Ivanova N."/>
            <person name="Dalin E."/>
            <person name="Martinez M."/>
            <person name="Lapidus A."/>
            <person name="Hauser L."/>
            <person name="Land M."/>
            <person name="Thomas T."/>
            <person name="Cavicchioli R."/>
        </authorList>
    </citation>
    <scope>NUCLEOTIDE SEQUENCE [LARGE SCALE GENOMIC DNA]</scope>
    <source>
        <strain evidence="3">DSM 6242 / NBRC 107633 / OCM 468 / ACE-M</strain>
    </source>
</reference>
<accession>Q12Z83</accession>
<protein>
    <submittedName>
        <fullName evidence="2">Uncharacterized protein</fullName>
    </submittedName>
</protein>